<feature type="chain" id="PRO_5003020596" evidence="1">
    <location>
        <begin position="30"/>
        <end position="613"/>
    </location>
</feature>
<dbReference type="InterPro" id="IPR006146">
    <property type="entry name" value="5'-Nucleotdase_CS"/>
</dbReference>
<comment type="similarity">
    <text evidence="1">Belongs to the 5'-nucleotidase family.</text>
</comment>
<dbReference type="InterPro" id="IPR008334">
    <property type="entry name" value="5'-Nucleotdase_C"/>
</dbReference>
<dbReference type="SUPFAM" id="SSF56300">
    <property type="entry name" value="Metallo-dependent phosphatases"/>
    <property type="match status" value="1"/>
</dbReference>
<feature type="domain" description="5'-Nucleotidase C-terminal" evidence="2">
    <location>
        <begin position="384"/>
        <end position="567"/>
    </location>
</feature>
<reference evidence="3 4" key="1">
    <citation type="journal article" date="2011" name="Stand. Genomic Sci.">
        <title>Complete genome sequence of Thermomonospora curvata type strain (B9).</title>
        <authorList>
            <person name="Chertkov O."/>
            <person name="Sikorski J."/>
            <person name="Nolan M."/>
            <person name="Lapidus A."/>
            <person name="Lucas S."/>
            <person name="Del Rio T.G."/>
            <person name="Tice H."/>
            <person name="Cheng J.F."/>
            <person name="Goodwin L."/>
            <person name="Pitluck S."/>
            <person name="Liolios K."/>
            <person name="Ivanova N."/>
            <person name="Mavromatis K."/>
            <person name="Mikhailova N."/>
            <person name="Ovchinnikova G."/>
            <person name="Pati A."/>
            <person name="Chen A."/>
            <person name="Palaniappan K."/>
            <person name="Djao O.D."/>
            <person name="Land M."/>
            <person name="Hauser L."/>
            <person name="Chang Y.J."/>
            <person name="Jeffries C.D."/>
            <person name="Brettin T."/>
            <person name="Han C."/>
            <person name="Detter J.C."/>
            <person name="Rohde M."/>
            <person name="Goker M."/>
            <person name="Woyke T."/>
            <person name="Bristow J."/>
            <person name="Eisen J.A."/>
            <person name="Markowitz V."/>
            <person name="Hugenholtz P."/>
            <person name="Klenk H.P."/>
            <person name="Kyrpides N.C."/>
        </authorList>
    </citation>
    <scope>NUCLEOTIDE SEQUENCE [LARGE SCALE GENOMIC DNA]</scope>
    <source>
        <strain evidence="4">ATCC 19995 / DSM 43183 / JCM 3096 / KCTC 9072 / NBRC 15933 / NCIMB 10081 / Henssen B9</strain>
    </source>
</reference>
<dbReference type="GO" id="GO:0046872">
    <property type="term" value="F:metal ion binding"/>
    <property type="evidence" value="ECO:0007669"/>
    <property type="project" value="InterPro"/>
</dbReference>
<dbReference type="PROSITE" id="PS00786">
    <property type="entry name" value="5_NUCLEOTIDASE_2"/>
    <property type="match status" value="1"/>
</dbReference>
<evidence type="ECO:0000313" key="3">
    <source>
        <dbReference type="EMBL" id="ACY96818.1"/>
    </source>
</evidence>
<dbReference type="Gene3D" id="3.60.21.10">
    <property type="match status" value="1"/>
</dbReference>
<dbReference type="GO" id="GO:0009166">
    <property type="term" value="P:nucleotide catabolic process"/>
    <property type="evidence" value="ECO:0007669"/>
    <property type="project" value="InterPro"/>
</dbReference>
<evidence type="ECO:0000259" key="2">
    <source>
        <dbReference type="Pfam" id="PF02872"/>
    </source>
</evidence>
<dbReference type="Proteomes" id="UP000001918">
    <property type="component" value="Chromosome"/>
</dbReference>
<name>D1A9C2_THECD</name>
<protein>
    <submittedName>
        <fullName evidence="3">5'-Nucleotidase domain protein</fullName>
    </submittedName>
</protein>
<keyword evidence="1" id="KW-0547">Nucleotide-binding</keyword>
<dbReference type="GO" id="GO:0008768">
    <property type="term" value="F:UDP-sugar diphosphatase activity"/>
    <property type="evidence" value="ECO:0007669"/>
    <property type="project" value="TreeGrafter"/>
</dbReference>
<dbReference type="InterPro" id="IPR029052">
    <property type="entry name" value="Metallo-depent_PP-like"/>
</dbReference>
<dbReference type="InterPro" id="IPR036907">
    <property type="entry name" value="5'-Nucleotdase_C_sf"/>
</dbReference>
<dbReference type="AlphaFoldDB" id="D1A9C2"/>
<dbReference type="PANTHER" id="PTHR11575">
    <property type="entry name" value="5'-NUCLEOTIDASE-RELATED"/>
    <property type="match status" value="1"/>
</dbReference>
<dbReference type="GO" id="GO:0030288">
    <property type="term" value="C:outer membrane-bounded periplasmic space"/>
    <property type="evidence" value="ECO:0007669"/>
    <property type="project" value="TreeGrafter"/>
</dbReference>
<dbReference type="GO" id="GO:0008253">
    <property type="term" value="F:5'-nucleotidase activity"/>
    <property type="evidence" value="ECO:0007669"/>
    <property type="project" value="TreeGrafter"/>
</dbReference>
<dbReference type="KEGG" id="tcu:Tcur_1235"/>
<dbReference type="GO" id="GO:0000166">
    <property type="term" value="F:nucleotide binding"/>
    <property type="evidence" value="ECO:0007669"/>
    <property type="project" value="UniProtKB-KW"/>
</dbReference>
<dbReference type="PRINTS" id="PR01607">
    <property type="entry name" value="APYRASEFAMLY"/>
</dbReference>
<dbReference type="PANTHER" id="PTHR11575:SF24">
    <property type="entry name" value="5'-NUCLEOTIDASE"/>
    <property type="match status" value="1"/>
</dbReference>
<keyword evidence="1" id="KW-0378">Hydrolase</keyword>
<proteinExistence type="inferred from homology"/>
<dbReference type="STRING" id="471852.Tcur_1235"/>
<dbReference type="EMBL" id="CP001738">
    <property type="protein sequence ID" value="ACY96818.1"/>
    <property type="molecule type" value="Genomic_DNA"/>
</dbReference>
<dbReference type="HOGENOM" id="CLU_005854_3_1_11"/>
<evidence type="ECO:0000256" key="1">
    <source>
        <dbReference type="RuleBase" id="RU362119"/>
    </source>
</evidence>
<keyword evidence="4" id="KW-1185">Reference proteome</keyword>
<feature type="signal peptide" evidence="1">
    <location>
        <begin position="1"/>
        <end position="29"/>
    </location>
</feature>
<dbReference type="SUPFAM" id="SSF55816">
    <property type="entry name" value="5'-nucleotidase (syn. UDP-sugar hydrolase), C-terminal domain"/>
    <property type="match status" value="1"/>
</dbReference>
<dbReference type="Pfam" id="PF02872">
    <property type="entry name" value="5_nucleotid_C"/>
    <property type="match status" value="1"/>
</dbReference>
<organism evidence="3 4">
    <name type="scientific">Thermomonospora curvata (strain ATCC 19995 / DSM 43183 / JCM 3096 / KCTC 9072 / NBRC 15933 / NCIMB 10081 / Henssen B9)</name>
    <dbReference type="NCBI Taxonomy" id="471852"/>
    <lineage>
        <taxon>Bacteria</taxon>
        <taxon>Bacillati</taxon>
        <taxon>Actinomycetota</taxon>
        <taxon>Actinomycetes</taxon>
        <taxon>Streptosporangiales</taxon>
        <taxon>Thermomonosporaceae</taxon>
        <taxon>Thermomonospora</taxon>
    </lineage>
</organism>
<gene>
    <name evidence="3" type="ordered locus">Tcur_1235</name>
</gene>
<dbReference type="InterPro" id="IPR006179">
    <property type="entry name" value="5_nucleotidase/apyrase"/>
</dbReference>
<keyword evidence="1" id="KW-0732">Signal</keyword>
<dbReference type="eggNOG" id="COG0737">
    <property type="taxonomic scope" value="Bacteria"/>
</dbReference>
<accession>D1A9C2</accession>
<evidence type="ECO:0000313" key="4">
    <source>
        <dbReference type="Proteomes" id="UP000001918"/>
    </source>
</evidence>
<sequence length="613" mass="63964">MMSHLRPRHLTATCMVAALALAGPLASGAAAVPHGKPDKPDFTLTILHNNDGESKLLGVPGQEDFGGVARFATLVGKLRKQATSGKPGPGQAARRGVVLLSSGDNFLAGPEFTASLSKGVPFYDALALKAIGYDAIAIGNHEFDFGPDVLADFIESFGKNPPPFLSANLDVGDEPRLNQLARKGAIVASATVTERGEKIGVVGATTPALASISSPRRVKVLQNVAELIQAEVDRLTRRGIDKIILISHLQGLGEDRELVPLLRNVDVAIAGGGDELLASDTTPLVPGDAVSTDPATGQKLRYPLHLKDKAGVDVPVVTTAGDYKYVGRLVVNFDAHGRVLSVDPASGPVRVSGVAPDAVAPDPKIQRTVVEPVSRFVEGMAANVVAQSEVALEGRREPGVRTQETNLGNLVADALLAAGRKNAAAYGVQPPDVALQNGGGIRNNTLIPAGPITELDTFAIAPFGNFVSVVPNVPRAQFKEILENAVSRLPAADGRFAQVAGFRFSYDPSGTAQVVDDDGTVLTPGSRIRSVVLDDGTVIVENGRVVPGPDLSVATNDFSARGGDQWPFRGLPFTTVGLTYQQALASYLTDDLGGRITAADYPEGGSGRITAVP</sequence>
<dbReference type="Gene3D" id="3.90.780.10">
    <property type="entry name" value="5'-Nucleotidase, C-terminal domain"/>
    <property type="match status" value="1"/>
</dbReference>